<comment type="caution">
    <text evidence="1">The sequence shown here is derived from an EMBL/GenBank/DDBJ whole genome shotgun (WGS) entry which is preliminary data.</text>
</comment>
<gene>
    <name evidence="1" type="ORF">ABFW12_24090</name>
</gene>
<evidence type="ECO:0000313" key="1">
    <source>
        <dbReference type="EMBL" id="MEX3741314.1"/>
    </source>
</evidence>
<feature type="non-terminal residue" evidence="1">
    <location>
        <position position="1"/>
    </location>
</feature>
<evidence type="ECO:0000313" key="2">
    <source>
        <dbReference type="Proteomes" id="UP001558474"/>
    </source>
</evidence>
<dbReference type="Proteomes" id="UP001558474">
    <property type="component" value="Unassembled WGS sequence"/>
</dbReference>
<dbReference type="RefSeq" id="WP_368573913.1">
    <property type="nucleotide sequence ID" value="NZ_JBDLOU010000063.1"/>
</dbReference>
<organism evidence="1 2">
    <name type="scientific">Mycolicibacterium porcinum</name>
    <dbReference type="NCBI Taxonomy" id="39693"/>
    <lineage>
        <taxon>Bacteria</taxon>
        <taxon>Bacillati</taxon>
        <taxon>Actinomycetota</taxon>
        <taxon>Actinomycetes</taxon>
        <taxon>Mycobacteriales</taxon>
        <taxon>Mycobacteriaceae</taxon>
        <taxon>Mycolicibacterium</taxon>
    </lineage>
</organism>
<sequence length="73" mass="7607">TLPALVSIRKPACPTLVTCTNDLSTNQGKMEQRPSWFRGTTYVAAAADLPLLEAIESTSITTIALGACAGKGL</sequence>
<proteinExistence type="predicted"/>
<protein>
    <submittedName>
        <fullName evidence="1">Uncharacterized protein</fullName>
    </submittedName>
</protein>
<reference evidence="1 2" key="1">
    <citation type="submission" date="2024-04" db="EMBL/GenBank/DDBJ databases">
        <title>Genomic Markers of Mycobacteria.</title>
        <authorList>
            <person name="Soliman M.S."/>
            <person name="Elkholy A."/>
            <person name="Soliman N.S."/>
            <person name="Abbas A."/>
            <person name="Khayrat S."/>
            <person name="Shawky S."/>
        </authorList>
    </citation>
    <scope>NUCLEOTIDE SEQUENCE [LARGE SCALE GENOMIC DNA]</scope>
    <source>
        <strain evidence="1 2">Egy-CU-AM5</strain>
    </source>
</reference>
<dbReference type="EMBL" id="JBDLOU010000063">
    <property type="protein sequence ID" value="MEX3741314.1"/>
    <property type="molecule type" value="Genomic_DNA"/>
</dbReference>
<accession>A0ABV3VJC6</accession>
<name>A0ABV3VJC6_9MYCO</name>
<keyword evidence="2" id="KW-1185">Reference proteome</keyword>